<feature type="transmembrane region" description="Helical" evidence="6">
    <location>
        <begin position="461"/>
        <end position="482"/>
    </location>
</feature>
<keyword evidence="10" id="KW-1185">Reference proteome</keyword>
<feature type="transmembrane region" description="Helical" evidence="6">
    <location>
        <begin position="301"/>
        <end position="330"/>
    </location>
</feature>
<dbReference type="InterPro" id="IPR038766">
    <property type="entry name" value="Membrane_comp_ABC_pdt"/>
</dbReference>
<protein>
    <submittedName>
        <fullName evidence="9">FtsX-like permease family protein</fullName>
    </submittedName>
</protein>
<dbReference type="Proteomes" id="UP000462621">
    <property type="component" value="Unassembled WGS sequence"/>
</dbReference>
<feature type="transmembrane region" description="Helical" evidence="6">
    <location>
        <begin position="393"/>
        <end position="409"/>
    </location>
</feature>
<sequence length="815" mass="90406">MSRHLTGLQMNGRLFHWSVMEIRQGKLWPVVLALTLIIACVFALTALAARMEQVIVKQGKDALTADTVFVSANPIPPQVLKQSNADQLVTAQMIRFGTMAFSDDNKMQLISVKAVDERYPLRGELRLKTDSLVQHHVRPGELWLDERILAQLNVKVGDHLAIGDADFTINGVIEQEPGLSFNPFQQMPSAFISREDVAKTGAVQTGSRVQYQLFINGNEQSIEKLKKSVVLSPSDKWRDKNSASRTSDVFDRTEQYLSLTVAIVIMMAATTLVLTCQHYVSSRRQTIAMLKSLGARKTWIIRWLAIQLMILFISASALGLLVGVGLEYLLRLPLKDMLPTPLPGYGRTPCYTALVTCFLIAVPALGIPFHQLLNISASSVMGQGSLEVKQRKIWLLLLVPIIPLLTVYFDNVLVWMIFVGICVLFVVLGGVSLLITHLLSKVAIHPTLTLALSRINRSGKASSLQFGALALSLMLLAVMWLVRTDLLSDWSKTIPPDAPNAFALNIAPYEKQSYLDALDKAGVERSPAYPITRGRLTEINGIDAKSRAEGREGHDALRREINFTWSSVLPDYNDVIAGKWTPHAGVSVEQDLAEDLGIQIGDTLTFVINSQTLSAQVNTIRHVEWRQMKPNFYFIFSPDVMANMPATWLVSFRLTQHHESLLVQLSRAHPTVSVLDIRTMGAKIESLLRQIVWSITVLAALGVVAGLLLIFTLLRLSLSQRQNEIRLYRTLGASRRRVANTIWLEYGIMALVGGIVASAGAELVVGLMMKYGFNLTPTFHVMLWIALPVVTFAILAVVISSLIRRLLVPINKAFS</sequence>
<evidence type="ECO:0000256" key="5">
    <source>
        <dbReference type="ARBA" id="ARBA00023136"/>
    </source>
</evidence>
<evidence type="ECO:0000259" key="8">
    <source>
        <dbReference type="Pfam" id="PF12704"/>
    </source>
</evidence>
<evidence type="ECO:0000256" key="1">
    <source>
        <dbReference type="ARBA" id="ARBA00004651"/>
    </source>
</evidence>
<dbReference type="EMBL" id="WEKT01000046">
    <property type="protein sequence ID" value="MZI95167.1"/>
    <property type="molecule type" value="Genomic_DNA"/>
</dbReference>
<keyword evidence="3 6" id="KW-0812">Transmembrane</keyword>
<feature type="transmembrane region" description="Helical" evidence="6">
    <location>
        <begin position="738"/>
        <end position="761"/>
    </location>
</feature>
<feature type="transmembrane region" description="Helical" evidence="6">
    <location>
        <begin position="350"/>
        <end position="373"/>
    </location>
</feature>
<comment type="subcellular location">
    <subcellularLocation>
        <location evidence="1">Cell membrane</location>
        <topology evidence="1">Multi-pass membrane protein</topology>
    </subcellularLocation>
</comment>
<feature type="transmembrane region" description="Helical" evidence="6">
    <location>
        <begin position="691"/>
        <end position="718"/>
    </location>
</feature>
<dbReference type="GO" id="GO:0005886">
    <property type="term" value="C:plasma membrane"/>
    <property type="evidence" value="ECO:0007669"/>
    <property type="project" value="UniProtKB-SubCell"/>
</dbReference>
<evidence type="ECO:0000256" key="3">
    <source>
        <dbReference type="ARBA" id="ARBA00022692"/>
    </source>
</evidence>
<evidence type="ECO:0000256" key="4">
    <source>
        <dbReference type="ARBA" id="ARBA00022989"/>
    </source>
</evidence>
<reference evidence="9 10" key="1">
    <citation type="submission" date="2019-10" db="EMBL/GenBank/DDBJ databases">
        <title>Vibrio sp. nov. isolated from a shrimp pond.</title>
        <authorList>
            <person name="Gomez-Gil B."/>
            <person name="Enciso-Ibarra J."/>
            <person name="Enciso-Ibarra K."/>
            <person name="Bolan-Mejia C."/>
        </authorList>
    </citation>
    <scope>NUCLEOTIDE SEQUENCE [LARGE SCALE GENOMIC DNA]</scope>
    <source>
        <strain evidence="9 10">CAIM 722</strain>
    </source>
</reference>
<feature type="transmembrane region" description="Helical" evidence="6">
    <location>
        <begin position="781"/>
        <end position="803"/>
    </location>
</feature>
<keyword evidence="5 6" id="KW-0472">Membrane</keyword>
<feature type="domain" description="ABC3 transporter permease C-terminal" evidence="7">
    <location>
        <begin position="697"/>
        <end position="803"/>
    </location>
</feature>
<feature type="domain" description="MacB-like periplasmic core" evidence="8">
    <location>
        <begin position="31"/>
        <end position="200"/>
    </location>
</feature>
<name>A0A7X4RWC1_9VIBR</name>
<feature type="transmembrane region" description="Helical" evidence="6">
    <location>
        <begin position="256"/>
        <end position="280"/>
    </location>
</feature>
<evidence type="ECO:0000313" key="9">
    <source>
        <dbReference type="EMBL" id="MZI95167.1"/>
    </source>
</evidence>
<organism evidence="9 10">
    <name type="scientific">Vibrio eleionomae</name>
    <dbReference type="NCBI Taxonomy" id="2653505"/>
    <lineage>
        <taxon>Bacteria</taxon>
        <taxon>Pseudomonadati</taxon>
        <taxon>Pseudomonadota</taxon>
        <taxon>Gammaproteobacteria</taxon>
        <taxon>Vibrionales</taxon>
        <taxon>Vibrionaceae</taxon>
        <taxon>Vibrio</taxon>
    </lineage>
</organism>
<evidence type="ECO:0000259" key="7">
    <source>
        <dbReference type="Pfam" id="PF02687"/>
    </source>
</evidence>
<dbReference type="PANTHER" id="PTHR30287">
    <property type="entry name" value="MEMBRANE COMPONENT OF PREDICTED ABC SUPERFAMILY METABOLITE UPTAKE TRANSPORTER"/>
    <property type="match status" value="1"/>
</dbReference>
<keyword evidence="2" id="KW-1003">Cell membrane</keyword>
<evidence type="ECO:0000313" key="10">
    <source>
        <dbReference type="Proteomes" id="UP000462621"/>
    </source>
</evidence>
<dbReference type="PANTHER" id="PTHR30287:SF1">
    <property type="entry name" value="INNER MEMBRANE PROTEIN"/>
    <property type="match status" value="1"/>
</dbReference>
<dbReference type="InterPro" id="IPR003838">
    <property type="entry name" value="ABC3_permease_C"/>
</dbReference>
<keyword evidence="4 6" id="KW-1133">Transmembrane helix</keyword>
<feature type="transmembrane region" description="Helical" evidence="6">
    <location>
        <begin position="415"/>
        <end position="440"/>
    </location>
</feature>
<dbReference type="AlphaFoldDB" id="A0A7X4RWC1"/>
<dbReference type="RefSeq" id="WP_161157647.1">
    <property type="nucleotide sequence ID" value="NZ_WEKT01000046.1"/>
</dbReference>
<proteinExistence type="predicted"/>
<dbReference type="Pfam" id="PF02687">
    <property type="entry name" value="FtsX"/>
    <property type="match status" value="2"/>
</dbReference>
<feature type="domain" description="ABC3 transporter permease C-terminal" evidence="7">
    <location>
        <begin position="261"/>
        <end position="376"/>
    </location>
</feature>
<accession>A0A7X4RWC1</accession>
<evidence type="ECO:0000256" key="6">
    <source>
        <dbReference type="SAM" id="Phobius"/>
    </source>
</evidence>
<comment type="caution">
    <text evidence="9">The sequence shown here is derived from an EMBL/GenBank/DDBJ whole genome shotgun (WGS) entry which is preliminary data.</text>
</comment>
<dbReference type="InterPro" id="IPR025857">
    <property type="entry name" value="MacB_PCD"/>
</dbReference>
<gene>
    <name evidence="9" type="ORF">F9817_18470</name>
</gene>
<evidence type="ECO:0000256" key="2">
    <source>
        <dbReference type="ARBA" id="ARBA00022475"/>
    </source>
</evidence>
<dbReference type="Pfam" id="PF12704">
    <property type="entry name" value="MacB_PCD"/>
    <property type="match status" value="1"/>
</dbReference>